<dbReference type="InterPro" id="IPR045864">
    <property type="entry name" value="aa-tRNA-synth_II/BPL/LPL"/>
</dbReference>
<evidence type="ECO:0000256" key="1">
    <source>
        <dbReference type="ARBA" id="ARBA00022598"/>
    </source>
</evidence>
<accession>A0ABV6RYI7</accession>
<dbReference type="Gene3D" id="2.30.30.100">
    <property type="match status" value="1"/>
</dbReference>
<dbReference type="PROSITE" id="PS51733">
    <property type="entry name" value="BPL_LPL_CATALYTIC"/>
    <property type="match status" value="1"/>
</dbReference>
<feature type="domain" description="BPL/LPL catalytic" evidence="5">
    <location>
        <begin position="1"/>
        <end position="186"/>
    </location>
</feature>
<keyword evidence="2" id="KW-0092">Biotin</keyword>
<dbReference type="Gene3D" id="3.30.930.10">
    <property type="entry name" value="Bira Bifunctional Protein, Domain 2"/>
    <property type="match status" value="1"/>
</dbReference>
<dbReference type="InterPro" id="IPR004408">
    <property type="entry name" value="Biotin_CoA_COase_ligase"/>
</dbReference>
<dbReference type="PANTHER" id="PTHR12835:SF5">
    <property type="entry name" value="BIOTIN--PROTEIN LIGASE"/>
    <property type="match status" value="1"/>
</dbReference>
<name>A0ABV6RYI7_9GAMM</name>
<organism evidence="6 7">
    <name type="scientific">Lysobacter korlensis</name>
    <dbReference type="NCBI Taxonomy" id="553636"/>
    <lineage>
        <taxon>Bacteria</taxon>
        <taxon>Pseudomonadati</taxon>
        <taxon>Pseudomonadota</taxon>
        <taxon>Gammaproteobacteria</taxon>
        <taxon>Lysobacterales</taxon>
        <taxon>Lysobacteraceae</taxon>
        <taxon>Lysobacter</taxon>
    </lineage>
</organism>
<comment type="caution">
    <text evidence="6">The sequence shown here is derived from an EMBL/GenBank/DDBJ whole genome shotgun (WGS) entry which is preliminary data.</text>
</comment>
<evidence type="ECO:0000313" key="6">
    <source>
        <dbReference type="EMBL" id="MFC0682037.1"/>
    </source>
</evidence>
<gene>
    <name evidence="6" type="ORF">ACFFGH_29750</name>
</gene>
<sequence length="268" mass="27150">MELPRSTGSGGLIVLASAGSTNDELSLIAAEAPEFTVVLTLDQRAGRGRLGRSWIAPPGRTLAASVLLRPLAPGQAPLPPDAMGWLPLLAGAAMTAAVSSVLPAPEARLKWPNDVLIDGRKVSGLLTELAPGGAVLVGSGVNLFLTADELPTPTATSLVLAGATADGDELIDLVLSRYLAGLRDLVRDLRDAGGNAMASGGHAAVTALCDTLGRSVRVELPGGDALLGTAVGIDPTGRLQVRPENGGALVAVAAGDVVHLRPWLAERG</sequence>
<dbReference type="InterPro" id="IPR003142">
    <property type="entry name" value="BPL_C"/>
</dbReference>
<dbReference type="InterPro" id="IPR004143">
    <property type="entry name" value="BPL_LPL_catalytic"/>
</dbReference>
<dbReference type="NCBIfam" id="TIGR00121">
    <property type="entry name" value="birA_ligase"/>
    <property type="match status" value="1"/>
</dbReference>
<proteinExistence type="predicted"/>
<dbReference type="Proteomes" id="UP001589896">
    <property type="component" value="Unassembled WGS sequence"/>
</dbReference>
<dbReference type="Pfam" id="PF03099">
    <property type="entry name" value="BPL_LplA_LipB"/>
    <property type="match status" value="1"/>
</dbReference>
<dbReference type="RefSeq" id="WP_386675679.1">
    <property type="nucleotide sequence ID" value="NZ_JBHLTG010000010.1"/>
</dbReference>
<evidence type="ECO:0000313" key="7">
    <source>
        <dbReference type="Proteomes" id="UP001589896"/>
    </source>
</evidence>
<dbReference type="GO" id="GO:0004077">
    <property type="term" value="F:biotin--[biotin carboxyl-carrier protein] ligase activity"/>
    <property type="evidence" value="ECO:0007669"/>
    <property type="project" value="UniProtKB-EC"/>
</dbReference>
<evidence type="ECO:0000256" key="4">
    <source>
        <dbReference type="ARBA" id="ARBA00047846"/>
    </source>
</evidence>
<dbReference type="Pfam" id="PF02237">
    <property type="entry name" value="BPL_C"/>
    <property type="match status" value="1"/>
</dbReference>
<reference evidence="6 7" key="1">
    <citation type="submission" date="2024-09" db="EMBL/GenBank/DDBJ databases">
        <authorList>
            <person name="Sun Q."/>
            <person name="Mori K."/>
        </authorList>
    </citation>
    <scope>NUCLEOTIDE SEQUENCE [LARGE SCALE GENOMIC DNA]</scope>
    <source>
        <strain evidence="6 7">KCTC 23076</strain>
    </source>
</reference>
<dbReference type="PANTHER" id="PTHR12835">
    <property type="entry name" value="BIOTIN PROTEIN LIGASE"/>
    <property type="match status" value="1"/>
</dbReference>
<protein>
    <recommendedName>
        <fullName evidence="3">biotin--[biotin carboxyl-carrier protein] ligase</fullName>
        <ecNumber evidence="3">6.3.4.15</ecNumber>
    </recommendedName>
</protein>
<dbReference type="EMBL" id="JBHLTG010000010">
    <property type="protein sequence ID" value="MFC0682037.1"/>
    <property type="molecule type" value="Genomic_DNA"/>
</dbReference>
<keyword evidence="1 6" id="KW-0436">Ligase</keyword>
<dbReference type="EC" id="6.3.4.15" evidence="3"/>
<dbReference type="CDD" id="cd16442">
    <property type="entry name" value="BPL"/>
    <property type="match status" value="1"/>
</dbReference>
<evidence type="ECO:0000256" key="3">
    <source>
        <dbReference type="ARBA" id="ARBA00024227"/>
    </source>
</evidence>
<keyword evidence="7" id="KW-1185">Reference proteome</keyword>
<dbReference type="SUPFAM" id="SSF55681">
    <property type="entry name" value="Class II aaRS and biotin synthetases"/>
    <property type="match status" value="1"/>
</dbReference>
<evidence type="ECO:0000256" key="2">
    <source>
        <dbReference type="ARBA" id="ARBA00023267"/>
    </source>
</evidence>
<comment type="catalytic activity">
    <reaction evidence="4">
        <text>biotin + L-lysyl-[protein] + ATP = N(6)-biotinyl-L-lysyl-[protein] + AMP + diphosphate + H(+)</text>
        <dbReference type="Rhea" id="RHEA:11756"/>
        <dbReference type="Rhea" id="RHEA-COMP:9752"/>
        <dbReference type="Rhea" id="RHEA-COMP:10505"/>
        <dbReference type="ChEBI" id="CHEBI:15378"/>
        <dbReference type="ChEBI" id="CHEBI:29969"/>
        <dbReference type="ChEBI" id="CHEBI:30616"/>
        <dbReference type="ChEBI" id="CHEBI:33019"/>
        <dbReference type="ChEBI" id="CHEBI:57586"/>
        <dbReference type="ChEBI" id="CHEBI:83144"/>
        <dbReference type="ChEBI" id="CHEBI:456215"/>
        <dbReference type="EC" id="6.3.4.15"/>
    </reaction>
</comment>
<evidence type="ECO:0000259" key="5">
    <source>
        <dbReference type="PROSITE" id="PS51733"/>
    </source>
</evidence>